<dbReference type="SUPFAM" id="SSF51011">
    <property type="entry name" value="Glycosyl hydrolase domain"/>
    <property type="match status" value="1"/>
</dbReference>
<dbReference type="Pfam" id="PF00128">
    <property type="entry name" value="Alpha-amylase"/>
    <property type="match status" value="2"/>
</dbReference>
<evidence type="ECO:0000259" key="2">
    <source>
        <dbReference type="SMART" id="SM00642"/>
    </source>
</evidence>
<dbReference type="PANTHER" id="PTHR47786:SF2">
    <property type="entry name" value="GLYCOSYL HYDROLASE FAMILY 13 CATALYTIC DOMAIN-CONTAINING PROTEIN"/>
    <property type="match status" value="1"/>
</dbReference>
<feature type="domain" description="Glycosyl hydrolase family 13 catalytic" evidence="2">
    <location>
        <begin position="45"/>
        <end position="367"/>
    </location>
</feature>
<dbReference type="Proteomes" id="UP000764045">
    <property type="component" value="Unassembled WGS sequence"/>
</dbReference>
<proteinExistence type="predicted"/>
<dbReference type="RefSeq" id="WP_205107371.1">
    <property type="nucleotide sequence ID" value="NZ_JACJJL010000002.1"/>
</dbReference>
<dbReference type="GO" id="GO:0005975">
    <property type="term" value="P:carbohydrate metabolic process"/>
    <property type="evidence" value="ECO:0007669"/>
    <property type="project" value="InterPro"/>
</dbReference>
<protein>
    <recommendedName>
        <fullName evidence="2">Glycosyl hydrolase family 13 catalytic domain-containing protein</fullName>
    </recommendedName>
</protein>
<name>A0A939B3E4_9BACT</name>
<organism evidence="3 4">
    <name type="scientific">Marseilla massiliensis</name>
    <dbReference type="NCBI Taxonomy" id="1841864"/>
    <lineage>
        <taxon>Bacteria</taxon>
        <taxon>Pseudomonadati</taxon>
        <taxon>Bacteroidota</taxon>
        <taxon>Bacteroidia</taxon>
        <taxon>Bacteroidales</taxon>
        <taxon>Prevotellaceae</taxon>
        <taxon>Marseilla</taxon>
    </lineage>
</organism>
<dbReference type="PANTHER" id="PTHR47786">
    <property type="entry name" value="ALPHA-1,4-GLUCAN:MALTOSE-1-PHOSPHATE MALTOSYLTRANSFERASE"/>
    <property type="match status" value="1"/>
</dbReference>
<accession>A0A939B3E4</accession>
<evidence type="ECO:0000256" key="1">
    <source>
        <dbReference type="SAM" id="SignalP"/>
    </source>
</evidence>
<dbReference type="EMBL" id="JACJJL010000002">
    <property type="protein sequence ID" value="MBM6660536.1"/>
    <property type="molecule type" value="Genomic_DNA"/>
</dbReference>
<feature type="chain" id="PRO_5037427760" description="Glycosyl hydrolase family 13 catalytic domain-containing protein" evidence="1">
    <location>
        <begin position="25"/>
        <end position="523"/>
    </location>
</feature>
<evidence type="ECO:0000313" key="4">
    <source>
        <dbReference type="Proteomes" id="UP000764045"/>
    </source>
</evidence>
<dbReference type="InterPro" id="IPR017853">
    <property type="entry name" value="GH"/>
</dbReference>
<keyword evidence="4" id="KW-1185">Reference proteome</keyword>
<keyword evidence="1" id="KW-0732">Signal</keyword>
<sequence length="523" mass="56992">MGKTSRLIAALLCCWGLAAPRAMATDYVDDINNGHHADGQHVVYEMNVGAFTAEGTLAAAQARLKELKRIGADIVWLMPIYPRGGGINSPYAATDFQQVNPAYGTIDDLKAFVGAAHALGMQVWLDWVPNHTATDARWVGEHPEYYKRSGGSFVHPNNYADVYQLDYGNGELRKAMTGCMKFWIDRADIDGYRCDYISSREIPVSYWQEAIPEIKGCKAGKAITFLGEADIAADATRLKAAGFDYDYAWQFQSQLANFGNGTAAARPRAFANTLMAHQDGIGFGRMLYLTNHDQNYNEKKKTLTHKYGDNRYPLTVLYFTVWGMPLVYNGQETGGNQALNYFTDEKIDWAQTDSKMLNTIRTLSALKHSVAAFRDGKAAADNHSVSWLTVNNNTSVLAYSCKQGDSEAVVVLNFGTSATAATVSGLTAGEYGLWLDSETIARGTGRKAVSLGATHTFELQAKGYRVYVKGHFADEGTAAMSAITTGAAAGGPVYSLGGQRRGSSGQLPGGIYISNGRKYVKRH</sequence>
<gene>
    <name evidence="3" type="ORF">H6B30_01990</name>
</gene>
<feature type="signal peptide" evidence="1">
    <location>
        <begin position="1"/>
        <end position="24"/>
    </location>
</feature>
<dbReference type="Gene3D" id="3.20.20.80">
    <property type="entry name" value="Glycosidases"/>
    <property type="match status" value="1"/>
</dbReference>
<dbReference type="SUPFAM" id="SSF51445">
    <property type="entry name" value="(Trans)glycosidases"/>
    <property type="match status" value="1"/>
</dbReference>
<reference evidence="3 4" key="1">
    <citation type="journal article" date="2021" name="Sci. Rep.">
        <title>The distribution of antibiotic resistance genes in chicken gut microbiota commensals.</title>
        <authorList>
            <person name="Juricova H."/>
            <person name="Matiasovicova J."/>
            <person name="Kubasova T."/>
            <person name="Cejkova D."/>
            <person name="Rychlik I."/>
        </authorList>
    </citation>
    <scope>NUCLEOTIDE SEQUENCE [LARGE SCALE GENOMIC DNA]</scope>
    <source>
        <strain evidence="3 4">An819</strain>
    </source>
</reference>
<dbReference type="SMART" id="SM00642">
    <property type="entry name" value="Aamy"/>
    <property type="match status" value="1"/>
</dbReference>
<evidence type="ECO:0000313" key="3">
    <source>
        <dbReference type="EMBL" id="MBM6660536.1"/>
    </source>
</evidence>
<comment type="caution">
    <text evidence="3">The sequence shown here is derived from an EMBL/GenBank/DDBJ whole genome shotgun (WGS) entry which is preliminary data.</text>
</comment>
<dbReference type="InterPro" id="IPR006047">
    <property type="entry name" value="GH13_cat_dom"/>
</dbReference>
<dbReference type="AlphaFoldDB" id="A0A939B3E4"/>